<dbReference type="GO" id="GO:0051301">
    <property type="term" value="P:cell division"/>
    <property type="evidence" value="ECO:0007669"/>
    <property type="project" value="UniProtKB-KW"/>
</dbReference>
<dbReference type="PROSITE" id="PS50059">
    <property type="entry name" value="FKBP_PPIASE"/>
    <property type="match status" value="1"/>
</dbReference>
<evidence type="ECO:0000256" key="1">
    <source>
        <dbReference type="ARBA" id="ARBA00000971"/>
    </source>
</evidence>
<dbReference type="GO" id="GO:0005737">
    <property type="term" value="C:cytoplasm"/>
    <property type="evidence" value="ECO:0007669"/>
    <property type="project" value="UniProtKB-SubCell"/>
</dbReference>
<dbReference type="RefSeq" id="WP_176487383.1">
    <property type="nucleotide sequence ID" value="NZ_BLXO01000001.1"/>
</dbReference>
<evidence type="ECO:0000256" key="12">
    <source>
        <dbReference type="PROSITE-ProRule" id="PRU00277"/>
    </source>
</evidence>
<protein>
    <recommendedName>
        <fullName evidence="4 11">Trigger factor</fullName>
        <shortName evidence="11">TF</shortName>
        <ecNumber evidence="3 11">5.2.1.8</ecNumber>
    </recommendedName>
    <alternativeName>
        <fullName evidence="10 11">PPIase</fullName>
    </alternativeName>
</protein>
<dbReference type="FunFam" id="3.10.50.40:FF:000001">
    <property type="entry name" value="Trigger factor"/>
    <property type="match status" value="1"/>
</dbReference>
<dbReference type="PANTHER" id="PTHR30560:SF3">
    <property type="entry name" value="TRIGGER FACTOR-LIKE PROTEIN TIG, CHLOROPLASTIC"/>
    <property type="match status" value="1"/>
</dbReference>
<gene>
    <name evidence="11 15" type="primary">tig</name>
    <name evidence="15" type="ORF">RINTU1_08170</name>
</gene>
<evidence type="ECO:0000313" key="16">
    <source>
        <dbReference type="Proteomes" id="UP000504714"/>
    </source>
</evidence>
<feature type="domain" description="PPIase FKBP-type" evidence="14">
    <location>
        <begin position="162"/>
        <end position="247"/>
    </location>
</feature>
<dbReference type="GO" id="GO:0015031">
    <property type="term" value="P:protein transport"/>
    <property type="evidence" value="ECO:0007669"/>
    <property type="project" value="UniProtKB-UniRule"/>
</dbReference>
<dbReference type="InterPro" id="IPR036611">
    <property type="entry name" value="Trigger_fac_ribosome-bd_sf"/>
</dbReference>
<reference evidence="15 16" key="1">
    <citation type="submission" date="2020-06" db="EMBL/GenBank/DDBJ databases">
        <title>The genome sequence of Candidatus Regiella insecticola strain Tut.</title>
        <authorList>
            <person name="Nikoh N."/>
            <person name="Tsuchida T."/>
            <person name="Koga R."/>
            <person name="Oshima K."/>
            <person name="Hattori M."/>
            <person name="Fukatsu T."/>
        </authorList>
    </citation>
    <scope>NUCLEOTIDE SEQUENCE [LARGE SCALE GENOMIC DNA]</scope>
    <source>
        <strain evidence="15 16">Tut</strain>
    </source>
</reference>
<evidence type="ECO:0000256" key="4">
    <source>
        <dbReference type="ARBA" id="ARBA00016902"/>
    </source>
</evidence>
<evidence type="ECO:0000256" key="6">
    <source>
        <dbReference type="ARBA" id="ARBA00023110"/>
    </source>
</evidence>
<dbReference type="GO" id="GO:0003755">
    <property type="term" value="F:peptidyl-prolyl cis-trans isomerase activity"/>
    <property type="evidence" value="ECO:0007669"/>
    <property type="project" value="UniProtKB-UniRule"/>
</dbReference>
<evidence type="ECO:0000256" key="13">
    <source>
        <dbReference type="RuleBase" id="RU003914"/>
    </source>
</evidence>
<evidence type="ECO:0000256" key="8">
    <source>
        <dbReference type="ARBA" id="ARBA00023235"/>
    </source>
</evidence>
<evidence type="ECO:0000256" key="2">
    <source>
        <dbReference type="ARBA" id="ARBA00005464"/>
    </source>
</evidence>
<dbReference type="InterPro" id="IPR027304">
    <property type="entry name" value="Trigger_fact/SurA_dom_sf"/>
</dbReference>
<dbReference type="Pfam" id="PF05698">
    <property type="entry name" value="Trigger_C"/>
    <property type="match status" value="1"/>
</dbReference>
<accession>A0A6L2ZL75</accession>
<dbReference type="InterPro" id="IPR008880">
    <property type="entry name" value="Trigger_fac_C"/>
</dbReference>
<dbReference type="SUPFAM" id="SSF109998">
    <property type="entry name" value="Triger factor/SurA peptide-binding domain-like"/>
    <property type="match status" value="1"/>
</dbReference>
<evidence type="ECO:0000256" key="9">
    <source>
        <dbReference type="ARBA" id="ARBA00023306"/>
    </source>
</evidence>
<comment type="catalytic activity">
    <reaction evidence="1 11 12">
        <text>[protein]-peptidylproline (omega=180) = [protein]-peptidylproline (omega=0)</text>
        <dbReference type="Rhea" id="RHEA:16237"/>
        <dbReference type="Rhea" id="RHEA-COMP:10747"/>
        <dbReference type="Rhea" id="RHEA-COMP:10748"/>
        <dbReference type="ChEBI" id="CHEBI:83833"/>
        <dbReference type="ChEBI" id="CHEBI:83834"/>
        <dbReference type="EC" id="5.2.1.8"/>
    </reaction>
</comment>
<dbReference type="PANTHER" id="PTHR30560">
    <property type="entry name" value="TRIGGER FACTOR CHAPERONE AND PEPTIDYL-PROLYL CIS/TRANS ISOMERASE"/>
    <property type="match status" value="1"/>
</dbReference>
<dbReference type="InterPro" id="IPR046357">
    <property type="entry name" value="PPIase_dom_sf"/>
</dbReference>
<evidence type="ECO:0000313" key="15">
    <source>
        <dbReference type="EMBL" id="GFN45583.1"/>
    </source>
</evidence>
<evidence type="ECO:0000256" key="3">
    <source>
        <dbReference type="ARBA" id="ARBA00013194"/>
    </source>
</evidence>
<comment type="similarity">
    <text evidence="2 11 13">Belongs to the FKBP-type PPIase family. Tig subfamily.</text>
</comment>
<name>A0A6L2ZL75_9ENTR</name>
<dbReference type="InterPro" id="IPR008881">
    <property type="entry name" value="Trigger_fac_ribosome-bd_bac"/>
</dbReference>
<evidence type="ECO:0000256" key="10">
    <source>
        <dbReference type="ARBA" id="ARBA00029986"/>
    </source>
</evidence>
<keyword evidence="8 11" id="KW-0413">Isomerase</keyword>
<dbReference type="EMBL" id="BLXO01000001">
    <property type="protein sequence ID" value="GFN45583.1"/>
    <property type="molecule type" value="Genomic_DNA"/>
</dbReference>
<evidence type="ECO:0000256" key="7">
    <source>
        <dbReference type="ARBA" id="ARBA00023186"/>
    </source>
</evidence>
<comment type="function">
    <text evidence="11">Involved in protein export. Acts as a chaperone by maintaining the newly synthesized protein in an open conformation. Functions as a peptidyl-prolyl cis-trans isomerase.</text>
</comment>
<dbReference type="HAMAP" id="MF_00303">
    <property type="entry name" value="Trigger_factor_Tig"/>
    <property type="match status" value="1"/>
</dbReference>
<dbReference type="EC" id="5.2.1.8" evidence="3 11"/>
<dbReference type="Gene3D" id="3.10.50.40">
    <property type="match status" value="1"/>
</dbReference>
<dbReference type="PIRSF" id="PIRSF003095">
    <property type="entry name" value="Trigger_factor"/>
    <property type="match status" value="1"/>
</dbReference>
<dbReference type="InterPro" id="IPR005215">
    <property type="entry name" value="Trig_fac"/>
</dbReference>
<dbReference type="Pfam" id="PF05697">
    <property type="entry name" value="Trigger_N"/>
    <property type="match status" value="1"/>
</dbReference>
<dbReference type="SUPFAM" id="SSF54534">
    <property type="entry name" value="FKBP-like"/>
    <property type="match status" value="1"/>
</dbReference>
<dbReference type="GO" id="GO:0051083">
    <property type="term" value="P:'de novo' cotranslational protein folding"/>
    <property type="evidence" value="ECO:0007669"/>
    <property type="project" value="TreeGrafter"/>
</dbReference>
<evidence type="ECO:0000256" key="5">
    <source>
        <dbReference type="ARBA" id="ARBA00022618"/>
    </source>
</evidence>
<dbReference type="AlphaFoldDB" id="A0A6L2ZL75"/>
<dbReference type="SUPFAM" id="SSF102735">
    <property type="entry name" value="Trigger factor ribosome-binding domain"/>
    <property type="match status" value="1"/>
</dbReference>
<dbReference type="Proteomes" id="UP000504714">
    <property type="component" value="Unassembled WGS sequence"/>
</dbReference>
<dbReference type="InterPro" id="IPR037041">
    <property type="entry name" value="Trigger_fac_C_sf"/>
</dbReference>
<dbReference type="Gene3D" id="3.30.70.1050">
    <property type="entry name" value="Trigger factor ribosome-binding domain"/>
    <property type="match status" value="1"/>
</dbReference>
<dbReference type="InterPro" id="IPR001179">
    <property type="entry name" value="PPIase_FKBP_dom"/>
</dbReference>
<dbReference type="Pfam" id="PF00254">
    <property type="entry name" value="FKBP_C"/>
    <property type="match status" value="1"/>
</dbReference>
<dbReference type="GO" id="GO:0044183">
    <property type="term" value="F:protein folding chaperone"/>
    <property type="evidence" value="ECO:0007669"/>
    <property type="project" value="TreeGrafter"/>
</dbReference>
<comment type="domain">
    <text evidence="11">Consists of 3 domains; the N-terminus binds the ribosome, the middle domain has PPIase activity, while the C-terminus has intrinsic chaperone activity on its own.</text>
</comment>
<keyword evidence="11" id="KW-0963">Cytoplasm</keyword>
<dbReference type="Gene3D" id="1.10.3120.10">
    <property type="entry name" value="Trigger factor, C-terminal domain"/>
    <property type="match status" value="1"/>
</dbReference>
<keyword evidence="5 11" id="KW-0132">Cell division</keyword>
<keyword evidence="9 11" id="KW-0131">Cell cycle</keyword>
<keyword evidence="6 11" id="KW-0697">Rotamase</keyword>
<dbReference type="GO" id="GO:0043335">
    <property type="term" value="P:protein unfolding"/>
    <property type="evidence" value="ECO:0007669"/>
    <property type="project" value="TreeGrafter"/>
</dbReference>
<keyword evidence="7 11" id="KW-0143">Chaperone</keyword>
<evidence type="ECO:0000259" key="14">
    <source>
        <dbReference type="PROSITE" id="PS50059"/>
    </source>
</evidence>
<dbReference type="GO" id="GO:0043022">
    <property type="term" value="F:ribosome binding"/>
    <property type="evidence" value="ECO:0007669"/>
    <property type="project" value="TreeGrafter"/>
</dbReference>
<comment type="subcellular location">
    <subcellularLocation>
        <location evidence="11">Cytoplasm</location>
    </subcellularLocation>
    <text evidence="11">About half TF is bound to the ribosome near the polypeptide exit tunnel while the other half is free in the cytoplasm.</text>
</comment>
<organism evidence="15 16">
    <name type="scientific">Candidatus Regiella insecticola</name>
    <dbReference type="NCBI Taxonomy" id="138073"/>
    <lineage>
        <taxon>Bacteria</taxon>
        <taxon>Pseudomonadati</taxon>
        <taxon>Pseudomonadota</taxon>
        <taxon>Gammaproteobacteria</taxon>
        <taxon>Enterobacterales</taxon>
        <taxon>Enterobacteriaceae</taxon>
        <taxon>aphid secondary symbionts</taxon>
        <taxon>Candidatus Regiella</taxon>
    </lineage>
</organism>
<dbReference type="NCBIfam" id="TIGR00115">
    <property type="entry name" value="tig"/>
    <property type="match status" value="1"/>
</dbReference>
<comment type="caution">
    <text evidence="15">The sequence shown here is derived from an EMBL/GenBank/DDBJ whole genome shotgun (WGS) entry which is preliminary data.</text>
</comment>
<sequence>MQVSIETTQGLGRRATITLIADPIEAAVKNRLIKKAQNVRIDGFRKGKAPMDIVKRHYSVEVLQYVLGDMMERNFFDAIEKENINLASPPSYLPGEYKKGENFSYSVEFEVYPDIELKNLQDIEVERPIVEINDADVDAMLETLCKQQASWQETNDVVKAKDHRVTVDFAGSIDGVEFEGGSETDFILVMGENEMIPGFEEGILDHKTGDKFIIETNFPEDYQVEKLRGKLASFDIVLKKIEVRQLPELTEELIKKLGIVDGSLVNLRGEVRKNMERELKNTVRNSIKTKIIKELLKSNEIDVPKALVEKEIDALHGQIIRRFSDNKTSMSGLPRKLFEEKARQRVVVGLLFAEIISKNDLKVDKALLDKRLSEIASAYENPQQVIDYYNNNEELLNNIRSAILEEQAVEYILDKVKVIDKKMNFTELMSQAPTM</sequence>
<proteinExistence type="inferred from homology"/>
<evidence type="ECO:0000256" key="11">
    <source>
        <dbReference type="HAMAP-Rule" id="MF_00303"/>
    </source>
</evidence>